<keyword evidence="3" id="KW-0804">Transcription</keyword>
<sequence length="216" mass="24396">MIIKNQPLGVQLAKRLRREILDGTRSAGDLLIENTLSAEFGLSRGPVRDAFRQLTQEGLIEMQGRSYRVSEFTRDDVRELYDLRFSLERLAVERAMHSAPDWSRCHKALESMHTAAEQGDAAAFALADLEFHRGFYEATPQRRVTHASRTIERTLEVLLELTPTVKNDMPSMTVEHREILDAIEANDSRWPGLLKAHLDLGAAKLDTLFPDRAASA</sequence>
<dbReference type="Proteomes" id="UP001219037">
    <property type="component" value="Chromosome"/>
</dbReference>
<keyword evidence="6" id="KW-1185">Reference proteome</keyword>
<dbReference type="Pfam" id="PF07729">
    <property type="entry name" value="FCD"/>
    <property type="match status" value="1"/>
</dbReference>
<dbReference type="EMBL" id="CP121252">
    <property type="protein sequence ID" value="WFP17231.1"/>
    <property type="molecule type" value="Genomic_DNA"/>
</dbReference>
<dbReference type="PANTHER" id="PTHR43537">
    <property type="entry name" value="TRANSCRIPTIONAL REGULATOR, GNTR FAMILY"/>
    <property type="match status" value="1"/>
</dbReference>
<dbReference type="SMART" id="SM00895">
    <property type="entry name" value="FCD"/>
    <property type="match status" value="1"/>
</dbReference>
<keyword evidence="1" id="KW-0805">Transcription regulation</keyword>
<name>A0ABY8H8I8_9MICC</name>
<organism evidence="5 6">
    <name type="scientific">Citricoccus muralis</name>
    <dbReference type="NCBI Taxonomy" id="169134"/>
    <lineage>
        <taxon>Bacteria</taxon>
        <taxon>Bacillati</taxon>
        <taxon>Actinomycetota</taxon>
        <taxon>Actinomycetes</taxon>
        <taxon>Micrococcales</taxon>
        <taxon>Micrococcaceae</taxon>
        <taxon>Citricoccus</taxon>
    </lineage>
</organism>
<feature type="domain" description="HTH gntR-type" evidence="4">
    <location>
        <begin position="6"/>
        <end position="72"/>
    </location>
</feature>
<dbReference type="PRINTS" id="PR00035">
    <property type="entry name" value="HTHGNTR"/>
</dbReference>
<proteinExistence type="predicted"/>
<evidence type="ECO:0000256" key="2">
    <source>
        <dbReference type="ARBA" id="ARBA00023125"/>
    </source>
</evidence>
<dbReference type="CDD" id="cd07377">
    <property type="entry name" value="WHTH_GntR"/>
    <property type="match status" value="1"/>
</dbReference>
<gene>
    <name evidence="5" type="ORF">P8192_03700</name>
</gene>
<dbReference type="Pfam" id="PF00392">
    <property type="entry name" value="GntR"/>
    <property type="match status" value="1"/>
</dbReference>
<dbReference type="InterPro" id="IPR036390">
    <property type="entry name" value="WH_DNA-bd_sf"/>
</dbReference>
<accession>A0ABY8H8I8</accession>
<dbReference type="SUPFAM" id="SSF46785">
    <property type="entry name" value="Winged helix' DNA-binding domain"/>
    <property type="match status" value="1"/>
</dbReference>
<dbReference type="PANTHER" id="PTHR43537:SF5">
    <property type="entry name" value="UXU OPERON TRANSCRIPTIONAL REGULATOR"/>
    <property type="match status" value="1"/>
</dbReference>
<keyword evidence="2" id="KW-0238">DNA-binding</keyword>
<dbReference type="RefSeq" id="WP_278158593.1">
    <property type="nucleotide sequence ID" value="NZ_CP121252.1"/>
</dbReference>
<dbReference type="InterPro" id="IPR008920">
    <property type="entry name" value="TF_FadR/GntR_C"/>
</dbReference>
<evidence type="ECO:0000256" key="3">
    <source>
        <dbReference type="ARBA" id="ARBA00023163"/>
    </source>
</evidence>
<dbReference type="InterPro" id="IPR011711">
    <property type="entry name" value="GntR_C"/>
</dbReference>
<evidence type="ECO:0000313" key="5">
    <source>
        <dbReference type="EMBL" id="WFP17231.1"/>
    </source>
</evidence>
<dbReference type="SUPFAM" id="SSF48008">
    <property type="entry name" value="GntR ligand-binding domain-like"/>
    <property type="match status" value="1"/>
</dbReference>
<evidence type="ECO:0000256" key="1">
    <source>
        <dbReference type="ARBA" id="ARBA00023015"/>
    </source>
</evidence>
<evidence type="ECO:0000313" key="6">
    <source>
        <dbReference type="Proteomes" id="UP001219037"/>
    </source>
</evidence>
<reference evidence="5 6" key="1">
    <citation type="submission" date="2023-04" db="EMBL/GenBank/DDBJ databases">
        <title>Funneling lignin-derived compounds into biodiesel using alkali-halophilic Citricoccus sp. P2.</title>
        <authorList>
            <person name="Luo C.-B."/>
        </authorList>
    </citation>
    <scope>NUCLEOTIDE SEQUENCE [LARGE SCALE GENOMIC DNA]</scope>
    <source>
        <strain evidence="5 6">P2</strain>
    </source>
</reference>
<dbReference type="PROSITE" id="PS50949">
    <property type="entry name" value="HTH_GNTR"/>
    <property type="match status" value="1"/>
</dbReference>
<dbReference type="Gene3D" id="1.20.120.530">
    <property type="entry name" value="GntR ligand-binding domain-like"/>
    <property type="match status" value="1"/>
</dbReference>
<dbReference type="InterPro" id="IPR036388">
    <property type="entry name" value="WH-like_DNA-bd_sf"/>
</dbReference>
<evidence type="ECO:0000259" key="4">
    <source>
        <dbReference type="PROSITE" id="PS50949"/>
    </source>
</evidence>
<dbReference type="Gene3D" id="1.10.10.10">
    <property type="entry name" value="Winged helix-like DNA-binding domain superfamily/Winged helix DNA-binding domain"/>
    <property type="match status" value="1"/>
</dbReference>
<dbReference type="InterPro" id="IPR000524">
    <property type="entry name" value="Tscrpt_reg_HTH_GntR"/>
</dbReference>
<protein>
    <submittedName>
        <fullName evidence="5">GntR family transcriptional regulator</fullName>
    </submittedName>
</protein>
<dbReference type="SMART" id="SM00345">
    <property type="entry name" value="HTH_GNTR"/>
    <property type="match status" value="1"/>
</dbReference>